<dbReference type="InterPro" id="IPR013924">
    <property type="entry name" value="RNase_H2_suC"/>
</dbReference>
<dbReference type="Gene3D" id="2.40.128.680">
    <property type="match status" value="1"/>
</dbReference>
<gene>
    <name evidence="1" type="primary">NDAI0A00680</name>
    <name evidence="1" type="ordered locus">NDAI_0A00680</name>
</gene>
<proteinExistence type="predicted"/>
<dbReference type="RefSeq" id="XP_003667469.1">
    <property type="nucleotide sequence ID" value="XM_003667421.1"/>
</dbReference>
<dbReference type="HOGENOM" id="CLU_151428_0_0_1"/>
<name>G0W338_NAUDC</name>
<dbReference type="GeneID" id="11493631"/>
<dbReference type="GO" id="GO:0032299">
    <property type="term" value="C:ribonuclease H2 complex"/>
    <property type="evidence" value="ECO:0007669"/>
    <property type="project" value="InterPro"/>
</dbReference>
<sequence length="151" mass="17441">MGGHTDLSDCIIQVNKDNNAIKGSLNFVPIKIHMNDKTKEFSNNFIVTNTPIQLGNNKQWNRLETFLRGAKLIGTDISLHDNETLILSQREIQDNDSLSTTCDPKQIYVVDSTIDKMLNFEREGNEQRIEEELNKFYEYIQLNNLLHNNDI</sequence>
<evidence type="ECO:0000313" key="2">
    <source>
        <dbReference type="Proteomes" id="UP000000689"/>
    </source>
</evidence>
<dbReference type="KEGG" id="ndi:NDAI_0A00680"/>
<dbReference type="Proteomes" id="UP000000689">
    <property type="component" value="Chromosome 1"/>
</dbReference>
<evidence type="ECO:0000313" key="1">
    <source>
        <dbReference type="EMBL" id="CCD22226.1"/>
    </source>
</evidence>
<reference evidence="1 2" key="1">
    <citation type="journal article" date="2011" name="Proc. Natl. Acad. Sci. U.S.A.">
        <title>Evolutionary erosion of yeast sex chromosomes by mating-type switching accidents.</title>
        <authorList>
            <person name="Gordon J.L."/>
            <person name="Armisen D."/>
            <person name="Proux-Wera E."/>
            <person name="Oheigeartaigh S.S."/>
            <person name="Byrne K.P."/>
            <person name="Wolfe K.H."/>
        </authorList>
    </citation>
    <scope>NUCLEOTIDE SEQUENCE [LARGE SCALE GENOMIC DNA]</scope>
    <source>
        <strain evidence="2">ATCC 10597 / BCRC 20456 / CBS 421 / NBRC 0211 / NRRL Y-12639</strain>
    </source>
</reference>
<accession>G0W338</accession>
<dbReference type="OMA" id="MEDCTIE"/>
<dbReference type="EMBL" id="HE580267">
    <property type="protein sequence ID" value="CCD22226.1"/>
    <property type="molecule type" value="Genomic_DNA"/>
</dbReference>
<organism evidence="1 2">
    <name type="scientific">Naumovozyma dairenensis (strain ATCC 10597 / BCRC 20456 / CBS 421 / NBRC 0211 / NRRL Y-12639)</name>
    <name type="common">Saccharomyces dairenensis</name>
    <dbReference type="NCBI Taxonomy" id="1071378"/>
    <lineage>
        <taxon>Eukaryota</taxon>
        <taxon>Fungi</taxon>
        <taxon>Dikarya</taxon>
        <taxon>Ascomycota</taxon>
        <taxon>Saccharomycotina</taxon>
        <taxon>Saccharomycetes</taxon>
        <taxon>Saccharomycetales</taxon>
        <taxon>Saccharomycetaceae</taxon>
        <taxon>Naumovozyma</taxon>
    </lineage>
</organism>
<dbReference type="OrthoDB" id="4067302at2759"/>
<protein>
    <submittedName>
        <fullName evidence="1">Uncharacterized protein</fullName>
    </submittedName>
</protein>
<dbReference type="Pfam" id="PF08615">
    <property type="entry name" value="RNase_H2_suC"/>
    <property type="match status" value="1"/>
</dbReference>
<dbReference type="AlphaFoldDB" id="G0W338"/>
<keyword evidence="2" id="KW-1185">Reference proteome</keyword>
<dbReference type="GO" id="GO:0006401">
    <property type="term" value="P:RNA catabolic process"/>
    <property type="evidence" value="ECO:0007669"/>
    <property type="project" value="InterPro"/>
</dbReference>